<dbReference type="AlphaFoldDB" id="A0A2U3LS40"/>
<dbReference type="Gene3D" id="3.10.180.10">
    <property type="entry name" value="2,3-Dihydroxybiphenyl 1,2-Dioxygenase, domain 1"/>
    <property type="match status" value="1"/>
</dbReference>
<name>A0A2U3LS40_9FIRM</name>
<organism evidence="2 3">
    <name type="scientific">Candidatus Desulfosporosinus infrequens</name>
    <dbReference type="NCBI Taxonomy" id="2043169"/>
    <lineage>
        <taxon>Bacteria</taxon>
        <taxon>Bacillati</taxon>
        <taxon>Bacillota</taxon>
        <taxon>Clostridia</taxon>
        <taxon>Eubacteriales</taxon>
        <taxon>Desulfitobacteriaceae</taxon>
        <taxon>Desulfosporosinus</taxon>
    </lineage>
</organism>
<gene>
    <name evidence="2" type="ORF">SBF1_7890002</name>
</gene>
<dbReference type="Proteomes" id="UP000238916">
    <property type="component" value="Unassembled WGS sequence"/>
</dbReference>
<reference evidence="3" key="1">
    <citation type="submission" date="2018-02" db="EMBL/GenBank/DDBJ databases">
        <authorList>
            <person name="Hausmann B."/>
        </authorList>
    </citation>
    <scope>NUCLEOTIDE SEQUENCE [LARGE SCALE GENOMIC DNA]</scope>
    <source>
        <strain evidence="3">Peat soil MAG SbF1</strain>
    </source>
</reference>
<dbReference type="PANTHER" id="PTHR33990">
    <property type="entry name" value="PROTEIN YJDN-RELATED"/>
    <property type="match status" value="1"/>
</dbReference>
<feature type="domain" description="Glyoxalase/fosfomycin resistance/dioxygenase" evidence="1">
    <location>
        <begin position="10"/>
        <end position="121"/>
    </location>
</feature>
<evidence type="ECO:0000313" key="2">
    <source>
        <dbReference type="EMBL" id="SPF54672.1"/>
    </source>
</evidence>
<dbReference type="SUPFAM" id="SSF54593">
    <property type="entry name" value="Glyoxalase/Bleomycin resistance protein/Dihydroxybiphenyl dioxygenase"/>
    <property type="match status" value="1"/>
</dbReference>
<dbReference type="Pfam" id="PF00903">
    <property type="entry name" value="Glyoxalase"/>
    <property type="match status" value="1"/>
</dbReference>
<sequence length="128" mass="14606">MNQLKRIVPAIMVENCKEAIEFYRNIFGGEIRNVMTGAVNEMFKGHELKIIHAELYVNDTCLMFFSDPFEEIKKGGELDSEEEINRLYTALMEGGSAFMELQKTFWGALNAVVIDRLGVSWTLNYTLG</sequence>
<dbReference type="InterPro" id="IPR029068">
    <property type="entry name" value="Glyas_Bleomycin-R_OHBP_Dase"/>
</dbReference>
<proteinExistence type="predicted"/>
<accession>A0A2U3LS40</accession>
<dbReference type="PANTHER" id="PTHR33990:SF1">
    <property type="entry name" value="PROTEIN YJDN"/>
    <property type="match status" value="1"/>
</dbReference>
<dbReference type="EMBL" id="OMOF01000766">
    <property type="protein sequence ID" value="SPF54672.1"/>
    <property type="molecule type" value="Genomic_DNA"/>
</dbReference>
<evidence type="ECO:0000259" key="1">
    <source>
        <dbReference type="Pfam" id="PF00903"/>
    </source>
</evidence>
<evidence type="ECO:0000313" key="3">
    <source>
        <dbReference type="Proteomes" id="UP000238916"/>
    </source>
</evidence>
<dbReference type="InterPro" id="IPR004360">
    <property type="entry name" value="Glyas_Fos-R_dOase_dom"/>
</dbReference>
<protein>
    <submittedName>
        <fullName evidence="2">Glyoxalase family protein</fullName>
    </submittedName>
</protein>